<evidence type="ECO:0000313" key="2">
    <source>
        <dbReference type="Proteomes" id="UP000198263"/>
    </source>
</evidence>
<comment type="caution">
    <text evidence="1">The sequence shown here is derived from an EMBL/GenBank/DDBJ whole genome shotgun (WGS) entry which is preliminary data.</text>
</comment>
<protein>
    <submittedName>
        <fullName evidence="1">Uncharacterized protein</fullName>
    </submittedName>
</protein>
<dbReference type="RefSeq" id="WP_040048760.1">
    <property type="nucleotide sequence ID" value="NZ_FCNV02000001.1"/>
</dbReference>
<name>A0A658QT89_9BURK</name>
<organism evidence="1 2">
    <name type="scientific">Caballeronia concitans</name>
    <dbReference type="NCBI Taxonomy" id="1777133"/>
    <lineage>
        <taxon>Bacteria</taxon>
        <taxon>Pseudomonadati</taxon>
        <taxon>Pseudomonadota</taxon>
        <taxon>Betaproteobacteria</taxon>
        <taxon>Burkholderiales</taxon>
        <taxon>Burkholderiaceae</taxon>
        <taxon>Caballeronia</taxon>
    </lineage>
</organism>
<gene>
    <name evidence="1" type="ORF">AWB72_01221</name>
</gene>
<sequence length="409" mass="46483">MSNSFRLETLADYIESETFIPTNSEHLGVVAIRNIYDYVARDIAPHWKPVVVRQLLYLLRFTVGYGKASFSQGAFRCARGRPSNGGKLNAPPNGASPRTTQRVNAIIVEQGWFHCESAGRSGGRANIYRPSDELLTAAMEKRNDVVFGDMDALPVAREYERLIDEGSHLTAPEFACALWSVYALRSTALVSDPNWKRYGSWADLATGKRSDEGRLIFPAINLGRTAMKKAFHELDEAGFLNIHHRAGLPSICEMPACATAIANIRRANRSSSDAVRVDKASERLSAVVHPRREDQVDHFVKNRTLHEFRRATEVSWLCRVWRVAVHKRDPELVEHLMVPSAEERNCAKAILWHLRRNRVQSELDQRRFLFFAVARSSSPDWFRFTHLNRLQILDPLIEQFLAQHIQQAA</sequence>
<dbReference type="EMBL" id="FCNV02000001">
    <property type="protein sequence ID" value="SAL18534.1"/>
    <property type="molecule type" value="Genomic_DNA"/>
</dbReference>
<proteinExistence type="predicted"/>
<dbReference type="AlphaFoldDB" id="A0A658QT89"/>
<keyword evidence="2" id="KW-1185">Reference proteome</keyword>
<dbReference type="Proteomes" id="UP000198263">
    <property type="component" value="Unassembled WGS sequence"/>
</dbReference>
<evidence type="ECO:0000313" key="1">
    <source>
        <dbReference type="EMBL" id="SAL18534.1"/>
    </source>
</evidence>
<reference evidence="1 2" key="1">
    <citation type="submission" date="2016-01" db="EMBL/GenBank/DDBJ databases">
        <authorList>
            <person name="Peeters C."/>
        </authorList>
    </citation>
    <scope>NUCLEOTIDE SEQUENCE [LARGE SCALE GENOMIC DNA]</scope>
    <source>
        <strain evidence="1">LMG 29315</strain>
    </source>
</reference>
<accession>A0A658QT89</accession>